<dbReference type="RefSeq" id="WP_075528492.1">
    <property type="nucleotide sequence ID" value="NZ_CP017560.1"/>
</dbReference>
<dbReference type="HAMAP" id="MF_02087">
    <property type="entry name" value="PLP_homeostasis"/>
    <property type="match status" value="1"/>
</dbReference>
<dbReference type="FunFam" id="3.20.20.10:FF:000011">
    <property type="entry name" value="Pyridoxal phosphate homeostasis protein"/>
    <property type="match status" value="1"/>
</dbReference>
<evidence type="ECO:0000256" key="1">
    <source>
        <dbReference type="ARBA" id="ARBA00022898"/>
    </source>
</evidence>
<evidence type="ECO:0000256" key="4">
    <source>
        <dbReference type="RuleBase" id="RU004514"/>
    </source>
</evidence>
<evidence type="ECO:0000256" key="3">
    <source>
        <dbReference type="PIRSR" id="PIRSR004848-1"/>
    </source>
</evidence>
<evidence type="ECO:0000313" key="7">
    <source>
        <dbReference type="Proteomes" id="UP000185746"/>
    </source>
</evidence>
<gene>
    <name evidence="6" type="ORF">BI350_12855</name>
</gene>
<feature type="modified residue" description="N6-(pyridoxal phosphate)lysine" evidence="2 3">
    <location>
        <position position="36"/>
    </location>
</feature>
<dbReference type="EMBL" id="CP017560">
    <property type="protein sequence ID" value="AOV08335.1"/>
    <property type="molecule type" value="Genomic_DNA"/>
</dbReference>
<sequence length="229" mass="25847">MNKLQQRIQQIEKNIQTSCDKVGRNRSEVHVVAVTKGVSSTRAKQVIDAGFKHLGENRPDGLTQKLEQVSDNVNWHFIGNLQSRRVRDIIDKVSHIHSLSRMSIVKEIQKRATEQVDCFIQVNVSGEDSKSGLIPDELPGFIEELGNYDKVRIVGLMTMAPNIEDEEEIRLIFKEMRELRDRIQTLNLAHAPCTELSMGMSNDYMIAIEEGATYVRIGTALVGEESEGD</sequence>
<name>A0A1D8JHZ2_9BACL</name>
<dbReference type="CDD" id="cd00635">
    <property type="entry name" value="PLPDE_III_YBL036c_like"/>
    <property type="match status" value="1"/>
</dbReference>
<keyword evidence="1 2" id="KW-0663">Pyridoxal phosphate</keyword>
<evidence type="ECO:0000256" key="2">
    <source>
        <dbReference type="HAMAP-Rule" id="MF_02087"/>
    </source>
</evidence>
<dbReference type="Pfam" id="PF01168">
    <property type="entry name" value="Ala_racemase_N"/>
    <property type="match status" value="1"/>
</dbReference>
<organism evidence="6 7">
    <name type="scientific">Sporosarcina ureilytica</name>
    <dbReference type="NCBI Taxonomy" id="298596"/>
    <lineage>
        <taxon>Bacteria</taxon>
        <taxon>Bacillati</taxon>
        <taxon>Bacillota</taxon>
        <taxon>Bacilli</taxon>
        <taxon>Bacillales</taxon>
        <taxon>Caryophanaceae</taxon>
        <taxon>Sporosarcina</taxon>
    </lineage>
</organism>
<proteinExistence type="inferred from homology"/>
<accession>A0A1D8JHZ2</accession>
<dbReference type="KEGG" id="surl:BI350_12855"/>
<evidence type="ECO:0000259" key="5">
    <source>
        <dbReference type="Pfam" id="PF01168"/>
    </source>
</evidence>
<keyword evidence="7" id="KW-1185">Reference proteome</keyword>
<dbReference type="InterPro" id="IPR029066">
    <property type="entry name" value="PLP-binding_barrel"/>
</dbReference>
<dbReference type="InterPro" id="IPR011078">
    <property type="entry name" value="PyrdxlP_homeostasis"/>
</dbReference>
<dbReference type="PANTHER" id="PTHR10146">
    <property type="entry name" value="PROLINE SYNTHETASE CO-TRANSCRIBED BACTERIAL HOMOLOG PROTEIN"/>
    <property type="match status" value="1"/>
</dbReference>
<comment type="cofactor">
    <cofactor evidence="3">
        <name>pyridoxal 5'-phosphate</name>
        <dbReference type="ChEBI" id="CHEBI:597326"/>
    </cofactor>
</comment>
<comment type="function">
    <text evidence="2">Pyridoxal 5'-phosphate (PLP)-binding protein, which is involved in PLP homeostasis.</text>
</comment>
<reference evidence="6 7" key="1">
    <citation type="submission" date="2016-09" db="EMBL/GenBank/DDBJ databases">
        <title>Complete genome sequence of the Lysinibacillus sphaericus LMG 22257, a specie of Bacillus with ureolytic activity that can effectively biodeposit calcium carbonate.</title>
        <authorList>
            <person name="Yan W."/>
        </authorList>
    </citation>
    <scope>NUCLEOTIDE SEQUENCE [LARGE SCALE GENOMIC DNA]</scope>
    <source>
        <strain evidence="6 7">LMG 22257</strain>
    </source>
</reference>
<feature type="domain" description="Alanine racemase N-terminal" evidence="5">
    <location>
        <begin position="9"/>
        <end position="224"/>
    </location>
</feature>
<dbReference type="PANTHER" id="PTHR10146:SF14">
    <property type="entry name" value="PYRIDOXAL PHOSPHATE HOMEOSTASIS PROTEIN"/>
    <property type="match status" value="1"/>
</dbReference>
<dbReference type="InterPro" id="IPR001608">
    <property type="entry name" value="Ala_racemase_N"/>
</dbReference>
<evidence type="ECO:0000313" key="6">
    <source>
        <dbReference type="EMBL" id="AOV08335.1"/>
    </source>
</evidence>
<dbReference type="Gene3D" id="3.20.20.10">
    <property type="entry name" value="Alanine racemase"/>
    <property type="match status" value="1"/>
</dbReference>
<dbReference type="AlphaFoldDB" id="A0A1D8JHZ2"/>
<dbReference type="PIRSF" id="PIRSF004848">
    <property type="entry name" value="YBL036c_PLPDEIII"/>
    <property type="match status" value="1"/>
</dbReference>
<comment type="similarity">
    <text evidence="2 4">Belongs to the pyridoxal phosphate-binding protein YggS/PROSC family.</text>
</comment>
<dbReference type="Proteomes" id="UP000185746">
    <property type="component" value="Chromosome"/>
</dbReference>
<dbReference type="NCBIfam" id="TIGR00044">
    <property type="entry name" value="YggS family pyridoxal phosphate-dependent enzyme"/>
    <property type="match status" value="1"/>
</dbReference>
<protein>
    <recommendedName>
        <fullName evidence="2">Pyridoxal phosphate homeostasis protein</fullName>
        <shortName evidence="2">PLP homeostasis protein</shortName>
    </recommendedName>
</protein>
<dbReference type="SUPFAM" id="SSF51419">
    <property type="entry name" value="PLP-binding barrel"/>
    <property type="match status" value="1"/>
</dbReference>
<dbReference type="GO" id="GO:0030170">
    <property type="term" value="F:pyridoxal phosphate binding"/>
    <property type="evidence" value="ECO:0007669"/>
    <property type="project" value="UniProtKB-UniRule"/>
</dbReference>